<organism evidence="2 3">
    <name type="scientific">Stephania cephalantha</name>
    <dbReference type="NCBI Taxonomy" id="152367"/>
    <lineage>
        <taxon>Eukaryota</taxon>
        <taxon>Viridiplantae</taxon>
        <taxon>Streptophyta</taxon>
        <taxon>Embryophyta</taxon>
        <taxon>Tracheophyta</taxon>
        <taxon>Spermatophyta</taxon>
        <taxon>Magnoliopsida</taxon>
        <taxon>Ranunculales</taxon>
        <taxon>Menispermaceae</taxon>
        <taxon>Menispermoideae</taxon>
        <taxon>Cissampelideae</taxon>
        <taxon>Stephania</taxon>
    </lineage>
</organism>
<dbReference type="Proteomes" id="UP001419268">
    <property type="component" value="Unassembled WGS sequence"/>
</dbReference>
<proteinExistence type="predicted"/>
<keyword evidence="1" id="KW-0732">Signal</keyword>
<accession>A0AAP0J2H4</accession>
<sequence length="202" mass="22680">MGSMRTYSSSALLSCLIAILQLNFMLAQLETHIIHMDLSAMPKAFSSHHSWYATTVSNSIGRGEQVGDTNSHELLPPTPSHIMRNRWMYEMYHVDQYDVMGYRRRCAVSSLFDLNKVRTIRKGIAMEYQRKIIRDKMAMESNSAPPHPPNPGCPDHHHRVVAPVNESYPSQAAGDALEVVVVPERCSLRSPCTFLTGSAPKP</sequence>
<evidence type="ECO:0000313" key="2">
    <source>
        <dbReference type="EMBL" id="KAK9125855.1"/>
    </source>
</evidence>
<dbReference type="AlphaFoldDB" id="A0AAP0J2H4"/>
<keyword evidence="3" id="KW-1185">Reference proteome</keyword>
<reference evidence="2 3" key="1">
    <citation type="submission" date="2024-01" db="EMBL/GenBank/DDBJ databases">
        <title>Genome assemblies of Stephania.</title>
        <authorList>
            <person name="Yang L."/>
        </authorList>
    </citation>
    <scope>NUCLEOTIDE SEQUENCE [LARGE SCALE GENOMIC DNA]</scope>
    <source>
        <strain evidence="2">JXDWG</strain>
        <tissue evidence="2">Leaf</tissue>
    </source>
</reference>
<comment type="caution">
    <text evidence="2">The sequence shown here is derived from an EMBL/GenBank/DDBJ whole genome shotgun (WGS) entry which is preliminary data.</text>
</comment>
<gene>
    <name evidence="2" type="ORF">Scep_014701</name>
</gene>
<feature type="chain" id="PRO_5042817409" evidence="1">
    <location>
        <begin position="28"/>
        <end position="202"/>
    </location>
</feature>
<name>A0AAP0J2H4_9MAGN</name>
<feature type="signal peptide" evidence="1">
    <location>
        <begin position="1"/>
        <end position="27"/>
    </location>
</feature>
<evidence type="ECO:0000313" key="3">
    <source>
        <dbReference type="Proteomes" id="UP001419268"/>
    </source>
</evidence>
<dbReference type="EMBL" id="JBBNAG010000006">
    <property type="protein sequence ID" value="KAK9125855.1"/>
    <property type="molecule type" value="Genomic_DNA"/>
</dbReference>
<evidence type="ECO:0000256" key="1">
    <source>
        <dbReference type="SAM" id="SignalP"/>
    </source>
</evidence>
<protein>
    <submittedName>
        <fullName evidence="2">Uncharacterized protein</fullName>
    </submittedName>
</protein>